<evidence type="ECO:0000313" key="2">
    <source>
        <dbReference type="Proteomes" id="UP000827845"/>
    </source>
</evidence>
<name>A0AAE8Y0T8_9CAUD</name>
<organism evidence="1 2">
    <name type="scientific">Haloarcula tailed virus 3</name>
    <dbReference type="NCBI Taxonomy" id="2877990"/>
    <lineage>
        <taxon>Viruses</taxon>
        <taxon>Duplodnaviria</taxon>
        <taxon>Heunggongvirae</taxon>
        <taxon>Uroviricota</taxon>
        <taxon>Caudoviricetes</taxon>
        <taxon>Kirjokansivirales</taxon>
        <taxon>Pyrstoviridae</taxon>
        <taxon>Hatrivirus</taxon>
        <taxon>Hatrivirus caudatum</taxon>
        <taxon>Hatrivirus HATV3</taxon>
    </lineage>
</organism>
<keyword evidence="2" id="KW-1185">Reference proteome</keyword>
<proteinExistence type="predicted"/>
<sequence length="91" mass="10358">MTKQDLEGVPPVVYWCRHCGYQDESKAKVKRHCQRTDHTGVCQSPDVDSVNNHADAAAISRLMKNTHNLTDRQVHQLHHIVSKEMGERGLL</sequence>
<gene>
    <name evidence="1" type="ORF">HATV-3_gp54</name>
</gene>
<reference evidence="1" key="1">
    <citation type="submission" date="2021-05" db="EMBL/GenBank/DDBJ databases">
        <title>Diversity, taxonomy and evolution of archaeal viruses of the class Caudoviricetes.</title>
        <authorList>
            <person name="Liu Y."/>
            <person name="Demina T.A."/>
            <person name="Roux S."/>
            <person name="Aiewsakun P."/>
            <person name="Kazlauskas D."/>
            <person name="Simmonds P."/>
            <person name="Prangishvili D."/>
            <person name="Oksanen H.M."/>
            <person name="Krupovic M."/>
        </authorList>
    </citation>
    <scope>NUCLEOTIDE SEQUENCE</scope>
    <source>
        <strain evidence="1">HATV-3/30</strain>
    </source>
</reference>
<dbReference type="EMBL" id="MZ334527">
    <property type="protein sequence ID" value="UBF23404.1"/>
    <property type="molecule type" value="Genomic_DNA"/>
</dbReference>
<accession>A0AAE8Y0T8</accession>
<dbReference type="Proteomes" id="UP000827845">
    <property type="component" value="Segment"/>
</dbReference>
<protein>
    <submittedName>
        <fullName evidence="1">Uncharacterized protein</fullName>
    </submittedName>
</protein>
<evidence type="ECO:0000313" key="1">
    <source>
        <dbReference type="EMBL" id="UBF23404.1"/>
    </source>
</evidence>